<dbReference type="InterPro" id="IPR036736">
    <property type="entry name" value="ACP-like_sf"/>
</dbReference>
<sequence length="1758" mass="189255">MPRNVNDRLAQLTPQQRAALLGELRANREPRQDSDRIAAAGREEPLPLSSVQQSLWFLDQWSDGLAFYNTPLALRLRGPLDVPLLRSALSTVVARHETLRTRYLATPDGPRQIVDAPAPAALELLDLSGLPAAEREARTRETASREARRRIDLSAGPMLRATLAKQGPDEHVLVLSMHHIATDGWSTTRMVQELTECYLAGRAGRAPVLPELPIQYADYAVWQRERLAGEAGARSLAYWRERLEGLPALQFPSDRPRPADPKWTGAEVGAYLEPALHRDLEALARSERTRLLPVAVAGLAALMSRYTGQDDIALGSVFSGRTRTEFEPLIGYFANTVVLRTSTAGDPTFRELLARTGDAVSDAHKHQELPFDQLVGELRPERDQSRNPLFQHAVYQLGTPVETVRMGDIELTGLPLHMGTTKFDWTIGLSERSTGGVDLMTEYATELHDGDRIERMLGHYRRVLESAVSRPDARLSELAVLTPAEHERILVHWNDTAVPVETAGGVPAAFAAQVARTPAATAVVHRGATLDYAALDRRANRIAHRLRALGAGPGTLVGVCLSRGLDMPAGLLGVLKSGAAFVPLDPDYPAARLGHVLGDARPAAVLVDADSTARLTAAAALAEGAGPVLLDLSADALDDVPDTDPGVTVGAHDLAYVTYTSGSTGKPKGVMVEHAQLLNLFRGLDDRVGEHSPGTWLAISSISFDMSEVEMFWTLTRGFKVVVASGRPHELLRSAPAPRTRPMEFGLFYFASDAGDDAPGGNRYRLLLEGAKFADRHGFSAVWTPERHFHAFGGLYPAPSVTAAALAMVTENIAIRSGSVVMPLHHPVRVAEEWSVVDNLSGGRVGMAFASGWLHDDFVFAPENYEDRKQVMIDGVQTVRSLWRGESATLTAGNGKDVEVRIRPRPVQAELPVWLSSGGTPATFQAAAEQGANILTHLLGQDLDQLAASIRLYHDTWREKFGTEGGKVTLMLHTFLDEDRDRALALVREPFIDYLRTSLDLVRVLGQRMGVDVDPRNIGEDDLDALLGHAFDRYVHTSGLFGTPEDCLELIDKLSAIGVDELACLVDFGIDADDVLGGLEHLDRLRVLANAPLGQARQATGPSTRSGHNASLAELIAEHGVTHLQCTPSLAQLMLDDPSGAAREALGGLDVLLVGGEAVPTALALRLREATGASFHNMYGPTETTVWSTSSPIDGADTEAPTVPVGTPIANTAVYVLDAHGAPLPVGVPGELHIGGDGVSRGYHNLPELTRERFLPDPFRQDRAPGARMYRTGDLAKWLPDGRLEFLGRGDDQVKVRGYRVELGEVETALRDHPGIGSCVVAARGPAGAQYLAAYLVAAPGRGAPVADELRAHLRERLPEFMVPARYTVLDALPLNANGKVDRFKLPDPSAAAADGPGQAPVTPTQQILAEVWQQLLEVPSVGIHDNFFDLGGHSITVIRAVDFATKRGVRITARQLFQHQTVAELAAVADQEAASASTAGAVPAPGGTLTLLKSGSGSAQLPPLFCVHSSTGTSASYFPLAQHLEEDRTVYGIDAAPIVPGAPEDSLDELAHRYRDAIREVQPEGPYHLLGWSLGGGIAWALASLLQAEGAEVALLALVDTQPPAQLPQPLGHAESVCAFADSFALSMGRPPLHTDPETVRALPREAAYEAVLGRLAEAGLVRDGEDAEILARARMFTAMTRAASTWRATPYRGPVELLVADDPGDLDWFREGWERHADGPVRTRLVPGTHFTVMQGTGAKDIAAALGELLPESRLG</sequence>
<reference evidence="5 6" key="1">
    <citation type="submission" date="2021-08" db="EMBL/GenBank/DDBJ databases">
        <title>Genomic Architecture of Streptomyces flavotricini NGL1 and Streptomyces erythrochromogenes HMS4 With Differential Plant Beneficial attributes and laccase production capabilities.</title>
        <authorList>
            <person name="Salwan R."/>
            <person name="Kaur R."/>
            <person name="Sharma V."/>
        </authorList>
    </citation>
    <scope>NUCLEOTIDE SEQUENCE [LARGE SCALE GENOMIC DNA]</scope>
    <source>
        <strain evidence="5 6">NGL1</strain>
    </source>
</reference>
<dbReference type="NCBIfam" id="TIGR04020">
    <property type="entry name" value="seco_metab_LLM"/>
    <property type="match status" value="1"/>
</dbReference>
<dbReference type="PROSITE" id="PS00012">
    <property type="entry name" value="PHOSPHOPANTETHEINE"/>
    <property type="match status" value="1"/>
</dbReference>
<protein>
    <submittedName>
        <fullName evidence="5">LLM class flavin-dependent oxidoreductase</fullName>
    </submittedName>
</protein>
<dbReference type="InterPro" id="IPR042099">
    <property type="entry name" value="ANL_N_sf"/>
</dbReference>
<dbReference type="SMART" id="SM00824">
    <property type="entry name" value="PKS_TE"/>
    <property type="match status" value="1"/>
</dbReference>
<dbReference type="InterPro" id="IPR025110">
    <property type="entry name" value="AMP-bd_C"/>
</dbReference>
<dbReference type="SUPFAM" id="SSF56801">
    <property type="entry name" value="Acetyl-CoA synthetase-like"/>
    <property type="match status" value="2"/>
</dbReference>
<comment type="cofactor">
    <cofactor evidence="1">
        <name>pantetheine 4'-phosphate</name>
        <dbReference type="ChEBI" id="CHEBI:47942"/>
    </cofactor>
</comment>
<dbReference type="Pfam" id="PF00975">
    <property type="entry name" value="Thioesterase"/>
    <property type="match status" value="1"/>
</dbReference>
<comment type="caution">
    <text evidence="5">The sequence shown here is derived from an EMBL/GenBank/DDBJ whole genome shotgun (WGS) entry which is preliminary data.</text>
</comment>
<dbReference type="Gene3D" id="3.40.50.12780">
    <property type="entry name" value="N-terminal domain of ligase-like"/>
    <property type="match status" value="2"/>
</dbReference>
<accession>A0ABS8EFX7</accession>
<dbReference type="Pfam" id="PF00668">
    <property type="entry name" value="Condensation"/>
    <property type="match status" value="1"/>
</dbReference>
<evidence type="ECO:0000256" key="2">
    <source>
        <dbReference type="ARBA" id="ARBA00022450"/>
    </source>
</evidence>
<dbReference type="InterPro" id="IPR029058">
    <property type="entry name" value="AB_hydrolase_fold"/>
</dbReference>
<dbReference type="Gene3D" id="3.20.20.30">
    <property type="entry name" value="Luciferase-like domain"/>
    <property type="match status" value="1"/>
</dbReference>
<dbReference type="Gene3D" id="3.30.300.30">
    <property type="match status" value="1"/>
</dbReference>
<dbReference type="PANTHER" id="PTHR45527:SF1">
    <property type="entry name" value="FATTY ACID SYNTHASE"/>
    <property type="match status" value="1"/>
</dbReference>
<evidence type="ECO:0000256" key="3">
    <source>
        <dbReference type="ARBA" id="ARBA00022553"/>
    </source>
</evidence>
<dbReference type="SUPFAM" id="SSF53474">
    <property type="entry name" value="alpha/beta-Hydrolases"/>
    <property type="match status" value="1"/>
</dbReference>
<dbReference type="InterPro" id="IPR001031">
    <property type="entry name" value="Thioesterase"/>
</dbReference>
<dbReference type="CDD" id="cd19531">
    <property type="entry name" value="LCL_NRPS-like"/>
    <property type="match status" value="1"/>
</dbReference>
<dbReference type="Pfam" id="PF00296">
    <property type="entry name" value="Bac_luciferase"/>
    <property type="match status" value="1"/>
</dbReference>
<gene>
    <name evidence="5" type="ORF">K7B10_35815</name>
</gene>
<dbReference type="PROSITE" id="PS00455">
    <property type="entry name" value="AMP_BINDING"/>
    <property type="match status" value="1"/>
</dbReference>
<keyword evidence="2" id="KW-0596">Phosphopantetheine</keyword>
<name>A0ABS8EFX7_9ACTN</name>
<dbReference type="InterPro" id="IPR020845">
    <property type="entry name" value="AMP-binding_CS"/>
</dbReference>
<dbReference type="PROSITE" id="PS50075">
    <property type="entry name" value="CARRIER"/>
    <property type="match status" value="1"/>
</dbReference>
<dbReference type="SUPFAM" id="SSF51679">
    <property type="entry name" value="Bacterial luciferase-like"/>
    <property type="match status" value="1"/>
</dbReference>
<evidence type="ECO:0000256" key="1">
    <source>
        <dbReference type="ARBA" id="ARBA00001957"/>
    </source>
</evidence>
<proteinExistence type="predicted"/>
<dbReference type="InterPro" id="IPR045851">
    <property type="entry name" value="AMP-bd_C_sf"/>
</dbReference>
<dbReference type="Gene3D" id="1.10.1200.10">
    <property type="entry name" value="ACP-like"/>
    <property type="match status" value="1"/>
</dbReference>
<dbReference type="InterPro" id="IPR006162">
    <property type="entry name" value="Ppantetheine_attach_site"/>
</dbReference>
<evidence type="ECO:0000313" key="6">
    <source>
        <dbReference type="Proteomes" id="UP001520654"/>
    </source>
</evidence>
<dbReference type="Gene3D" id="3.30.559.30">
    <property type="entry name" value="Nonribosomal peptide synthetase, condensation domain"/>
    <property type="match status" value="1"/>
</dbReference>
<dbReference type="CDD" id="cd05930">
    <property type="entry name" value="A_NRPS"/>
    <property type="match status" value="1"/>
</dbReference>
<dbReference type="InterPro" id="IPR024011">
    <property type="entry name" value="Biosynth_lucif-like_mOase_dom"/>
</dbReference>
<keyword evidence="6" id="KW-1185">Reference proteome</keyword>
<dbReference type="SUPFAM" id="SSF47336">
    <property type="entry name" value="ACP-like"/>
    <property type="match status" value="1"/>
</dbReference>
<dbReference type="SUPFAM" id="SSF52777">
    <property type="entry name" value="CoA-dependent acyltransferases"/>
    <property type="match status" value="2"/>
</dbReference>
<dbReference type="InterPro" id="IPR011251">
    <property type="entry name" value="Luciferase-like_dom"/>
</dbReference>
<evidence type="ECO:0000313" key="5">
    <source>
        <dbReference type="EMBL" id="MCC0100060.1"/>
    </source>
</evidence>
<dbReference type="InterPro" id="IPR036661">
    <property type="entry name" value="Luciferase-like_sf"/>
</dbReference>
<dbReference type="Proteomes" id="UP001520654">
    <property type="component" value="Unassembled WGS sequence"/>
</dbReference>
<dbReference type="Pfam" id="PF00501">
    <property type="entry name" value="AMP-binding"/>
    <property type="match status" value="2"/>
</dbReference>
<dbReference type="InterPro" id="IPR000873">
    <property type="entry name" value="AMP-dep_synth/lig_dom"/>
</dbReference>
<dbReference type="Pfam" id="PF13193">
    <property type="entry name" value="AMP-binding_C"/>
    <property type="match status" value="1"/>
</dbReference>
<dbReference type="PANTHER" id="PTHR45527">
    <property type="entry name" value="NONRIBOSOMAL PEPTIDE SYNTHETASE"/>
    <property type="match status" value="1"/>
</dbReference>
<keyword evidence="3" id="KW-0597">Phosphoprotein</keyword>
<dbReference type="InterPro" id="IPR009081">
    <property type="entry name" value="PP-bd_ACP"/>
</dbReference>
<dbReference type="EMBL" id="JAINUL010000001">
    <property type="protein sequence ID" value="MCC0100060.1"/>
    <property type="molecule type" value="Genomic_DNA"/>
</dbReference>
<dbReference type="InterPro" id="IPR020802">
    <property type="entry name" value="TesA-like"/>
</dbReference>
<dbReference type="RefSeq" id="WP_267501543.1">
    <property type="nucleotide sequence ID" value="NZ_JAINUL010000001.1"/>
</dbReference>
<organism evidence="5 6">
    <name type="scientific">Streptomyces flavotricini</name>
    <dbReference type="NCBI Taxonomy" id="66888"/>
    <lineage>
        <taxon>Bacteria</taxon>
        <taxon>Bacillati</taxon>
        <taxon>Actinomycetota</taxon>
        <taxon>Actinomycetes</taxon>
        <taxon>Kitasatosporales</taxon>
        <taxon>Streptomycetaceae</taxon>
        <taxon>Streptomyces</taxon>
    </lineage>
</organism>
<dbReference type="InterPro" id="IPR023213">
    <property type="entry name" value="CAT-like_dom_sf"/>
</dbReference>
<dbReference type="Gene3D" id="3.30.559.10">
    <property type="entry name" value="Chloramphenicol acetyltransferase-like domain"/>
    <property type="match status" value="1"/>
</dbReference>
<dbReference type="Gene3D" id="3.40.50.1820">
    <property type="entry name" value="alpha/beta hydrolase"/>
    <property type="match status" value="1"/>
</dbReference>
<feature type="domain" description="Carrier" evidence="4">
    <location>
        <begin position="1400"/>
        <end position="1474"/>
    </location>
</feature>
<evidence type="ECO:0000259" key="4">
    <source>
        <dbReference type="PROSITE" id="PS50075"/>
    </source>
</evidence>
<dbReference type="InterPro" id="IPR001242">
    <property type="entry name" value="Condensation_dom"/>
</dbReference>
<dbReference type="Pfam" id="PF00550">
    <property type="entry name" value="PP-binding"/>
    <property type="match status" value="1"/>
</dbReference>